<evidence type="ECO:0000313" key="3">
    <source>
        <dbReference type="EMBL" id="ETM55231.1"/>
    </source>
</evidence>
<gene>
    <name evidence="3" type="ORF">L914_01530</name>
    <name evidence="2" type="ORF">L915_01543</name>
</gene>
<feature type="region of interest" description="Disordered" evidence="1">
    <location>
        <begin position="1"/>
        <end position="20"/>
    </location>
</feature>
<name>W2HK94_PHYNI</name>
<reference evidence="2" key="1">
    <citation type="submission" date="2013-11" db="EMBL/GenBank/DDBJ databases">
        <title>The Genome Sequence of Phytophthora parasitica CJ02B3.</title>
        <authorList>
            <consortium name="The Broad Institute Genomics Platform"/>
            <person name="Russ C."/>
            <person name="Tyler B."/>
            <person name="Panabieres F."/>
            <person name="Shan W."/>
            <person name="Tripathy S."/>
            <person name="Grunwald N."/>
            <person name="Machado M."/>
            <person name="Johnson C.S."/>
            <person name="Arredondo F."/>
            <person name="Hong C."/>
            <person name="Coffey M."/>
            <person name="Young S.K."/>
            <person name="Zeng Q."/>
            <person name="Gargeya S."/>
            <person name="Fitzgerald M."/>
            <person name="Abouelleil A."/>
            <person name="Alvarado L."/>
            <person name="Chapman S.B."/>
            <person name="Gainer-Dewar J."/>
            <person name="Goldberg J."/>
            <person name="Griggs A."/>
            <person name="Gujja S."/>
            <person name="Hansen M."/>
            <person name="Howarth C."/>
            <person name="Imamovic A."/>
            <person name="Ireland A."/>
            <person name="Larimer J."/>
            <person name="McCowan C."/>
            <person name="Murphy C."/>
            <person name="Pearson M."/>
            <person name="Poon T.W."/>
            <person name="Priest M."/>
            <person name="Roberts A."/>
            <person name="Saif S."/>
            <person name="Shea T."/>
            <person name="Sykes S."/>
            <person name="Wortman J."/>
            <person name="Nusbaum C."/>
            <person name="Birren B."/>
        </authorList>
    </citation>
    <scope>NUCLEOTIDE SEQUENCE [LARGE SCALE GENOMIC DNA]</scope>
    <source>
        <strain evidence="2">CJ02B3</strain>
    </source>
</reference>
<dbReference type="EMBL" id="KI690774">
    <property type="protein sequence ID" value="ETM55231.1"/>
    <property type="molecule type" value="Genomic_DNA"/>
</dbReference>
<evidence type="ECO:0000256" key="1">
    <source>
        <dbReference type="SAM" id="MobiDB-lite"/>
    </source>
</evidence>
<dbReference type="AlphaFoldDB" id="W2HK94"/>
<evidence type="ECO:0000313" key="2">
    <source>
        <dbReference type="EMBL" id="ETK95544.1"/>
    </source>
</evidence>
<sequence length="40" mass="4394">MSDGEWNSRDPNLGYSTGKTHTPARQLCLVTAPTYLKGVK</sequence>
<accession>W2HK94</accession>
<organism evidence="2">
    <name type="scientific">Phytophthora nicotianae</name>
    <name type="common">Potato buckeye rot agent</name>
    <name type="synonym">Phytophthora parasitica</name>
    <dbReference type="NCBI Taxonomy" id="4792"/>
    <lineage>
        <taxon>Eukaryota</taxon>
        <taxon>Sar</taxon>
        <taxon>Stramenopiles</taxon>
        <taxon>Oomycota</taxon>
        <taxon>Peronosporomycetes</taxon>
        <taxon>Peronosporales</taxon>
        <taxon>Peronosporaceae</taxon>
        <taxon>Phytophthora</taxon>
    </lineage>
</organism>
<dbReference type="Proteomes" id="UP000053236">
    <property type="component" value="Unassembled WGS sequence"/>
</dbReference>
<dbReference type="EMBL" id="KI684276">
    <property type="protein sequence ID" value="ETK95544.1"/>
    <property type="molecule type" value="Genomic_DNA"/>
</dbReference>
<reference evidence="3" key="2">
    <citation type="submission" date="2013-11" db="EMBL/GenBank/DDBJ databases">
        <title>The Genome Sequence of Phytophthora parasitica IAC_01/95.</title>
        <authorList>
            <consortium name="The Broad Institute Genomics Platform"/>
            <person name="Russ C."/>
            <person name="Tyler B."/>
            <person name="Panabieres F."/>
            <person name="Shan W."/>
            <person name="Tripathy S."/>
            <person name="Grunwald N."/>
            <person name="Machado M."/>
            <person name="Johnson C.S."/>
            <person name="Arredondo F."/>
            <person name="Hong C."/>
            <person name="Coffey M."/>
            <person name="Young S.K."/>
            <person name="Zeng Q."/>
            <person name="Gargeya S."/>
            <person name="Fitzgerald M."/>
            <person name="Abouelleil A."/>
            <person name="Alvarado L."/>
            <person name="Chapman S.B."/>
            <person name="Gainer-Dewar J."/>
            <person name="Goldberg J."/>
            <person name="Griggs A."/>
            <person name="Gujja S."/>
            <person name="Hansen M."/>
            <person name="Howarth C."/>
            <person name="Imamovic A."/>
            <person name="Ireland A."/>
            <person name="Larimer J."/>
            <person name="McCowan C."/>
            <person name="Murphy C."/>
            <person name="Pearson M."/>
            <person name="Poon T.W."/>
            <person name="Priest M."/>
            <person name="Roberts A."/>
            <person name="Saif S."/>
            <person name="Shea T."/>
            <person name="Sykes S."/>
            <person name="Wortman J."/>
            <person name="Nusbaum C."/>
            <person name="Birren B."/>
        </authorList>
    </citation>
    <scope>NUCLEOTIDE SEQUENCE [LARGE SCALE GENOMIC DNA]</scope>
    <source>
        <strain evidence="3">IAC_01/95</strain>
    </source>
</reference>
<dbReference type="Proteomes" id="UP000054532">
    <property type="component" value="Unassembled WGS sequence"/>
</dbReference>
<proteinExistence type="predicted"/>
<protein>
    <submittedName>
        <fullName evidence="2">Uncharacterized protein</fullName>
    </submittedName>
</protein>